<keyword evidence="1" id="KW-0812">Transmembrane</keyword>
<evidence type="ECO:0000256" key="1">
    <source>
        <dbReference type="SAM" id="Phobius"/>
    </source>
</evidence>
<proteinExistence type="predicted"/>
<organism evidence="2 3">
    <name type="scientific">Aeromonas phage AhSzw-1</name>
    <dbReference type="NCBI Taxonomy" id="2138299"/>
    <lineage>
        <taxon>Viruses</taxon>
        <taxon>Duplodnaviria</taxon>
        <taxon>Heunggongvirae</taxon>
        <taxon>Uroviricota</taxon>
        <taxon>Caudoviricetes</taxon>
        <taxon>Demerecviridae</taxon>
        <taxon>Shenzhenvirus</taxon>
        <taxon>Shenzhenvirus AhSzw1</taxon>
    </lineage>
</organism>
<sequence length="50" mass="5713">MIIHIISCVLLLLSGVTWDTKGWGLVLKVIFYIVAIYNGFEAYRFYIMGA</sequence>
<protein>
    <submittedName>
        <fullName evidence="2">Uncharacterized protein</fullName>
    </submittedName>
</protein>
<evidence type="ECO:0000313" key="2">
    <source>
        <dbReference type="EMBL" id="AVR76175.1"/>
    </source>
</evidence>
<accession>A0A2R4AMA7</accession>
<evidence type="ECO:0000313" key="3">
    <source>
        <dbReference type="Proteomes" id="UP000244342"/>
    </source>
</evidence>
<name>A0A2R4AMA7_9CAUD</name>
<keyword evidence="1" id="KW-1133">Transmembrane helix</keyword>
<dbReference type="EMBL" id="MG676225">
    <property type="protein sequence ID" value="AVR76175.1"/>
    <property type="molecule type" value="Genomic_DNA"/>
</dbReference>
<keyword evidence="1" id="KW-0472">Membrane</keyword>
<dbReference type="Proteomes" id="UP000244342">
    <property type="component" value="Segment"/>
</dbReference>
<feature type="transmembrane region" description="Helical" evidence="1">
    <location>
        <begin position="29"/>
        <end position="47"/>
    </location>
</feature>
<reference evidence="3" key="1">
    <citation type="submission" date="2017-12" db="EMBL/GenBank/DDBJ databases">
        <title>Genomic characterization of T5-related Aeromonas hydrophila phages AhSzq-1 and AhSzw-1 and proposal to be two new species.</title>
        <authorList>
            <person name="Yuan S."/>
            <person name="Chen L."/>
            <person name="Ma Y."/>
        </authorList>
    </citation>
    <scope>NUCLEOTIDE SEQUENCE [LARGE SCALE GENOMIC DNA]</scope>
</reference>
<gene>
    <name evidence="2" type="ORF">AhSzw1_139</name>
</gene>
<keyword evidence="3" id="KW-1185">Reference proteome</keyword>